<dbReference type="AlphaFoldDB" id="A0A6N2L906"/>
<evidence type="ECO:0000313" key="1">
    <source>
        <dbReference type="EMBL" id="VFU37262.1"/>
    </source>
</evidence>
<protein>
    <submittedName>
        <fullName evidence="1">Uncharacterized protein</fullName>
    </submittedName>
</protein>
<dbReference type="EMBL" id="CAADRP010001224">
    <property type="protein sequence ID" value="VFU37262.1"/>
    <property type="molecule type" value="Genomic_DNA"/>
</dbReference>
<organism evidence="1">
    <name type="scientific">Salix viminalis</name>
    <name type="common">Common osier</name>
    <name type="synonym">Basket willow</name>
    <dbReference type="NCBI Taxonomy" id="40686"/>
    <lineage>
        <taxon>Eukaryota</taxon>
        <taxon>Viridiplantae</taxon>
        <taxon>Streptophyta</taxon>
        <taxon>Embryophyta</taxon>
        <taxon>Tracheophyta</taxon>
        <taxon>Spermatophyta</taxon>
        <taxon>Magnoliopsida</taxon>
        <taxon>eudicotyledons</taxon>
        <taxon>Gunneridae</taxon>
        <taxon>Pentapetalae</taxon>
        <taxon>rosids</taxon>
        <taxon>fabids</taxon>
        <taxon>Malpighiales</taxon>
        <taxon>Salicaceae</taxon>
        <taxon>Saliceae</taxon>
        <taxon>Salix</taxon>
    </lineage>
</organism>
<proteinExistence type="predicted"/>
<reference evidence="1" key="1">
    <citation type="submission" date="2019-03" db="EMBL/GenBank/DDBJ databases">
        <authorList>
            <person name="Mank J."/>
            <person name="Almeida P."/>
        </authorList>
    </citation>
    <scope>NUCLEOTIDE SEQUENCE</scope>
    <source>
        <strain evidence="1">78183</strain>
    </source>
</reference>
<gene>
    <name evidence="1" type="ORF">SVIM_LOCUS195174</name>
</gene>
<name>A0A6N2L906_SALVM</name>
<accession>A0A6N2L906</accession>
<sequence length="72" mass="8609">MQWTTPPQFVWVNFCSLFSYQPPQRKDIKWKPLSSILFVFPHWVLRRKFSAAVKTNTNKNCFCVERDLSSAR</sequence>